<dbReference type="Gramene" id="Pp3c10_14262V3.1">
    <property type="protein sequence ID" value="PAC:32901145.CDS.1"/>
    <property type="gene ID" value="Pp3c10_14262"/>
</dbReference>
<reference evidence="2" key="3">
    <citation type="submission" date="2020-12" db="UniProtKB">
        <authorList>
            <consortium name="EnsemblPlants"/>
        </authorList>
    </citation>
    <scope>IDENTIFICATION</scope>
</reference>
<accession>A0A2K1JZ08</accession>
<organism evidence="1">
    <name type="scientific">Physcomitrium patens</name>
    <name type="common">Spreading-leaved earth moss</name>
    <name type="synonym">Physcomitrella patens</name>
    <dbReference type="NCBI Taxonomy" id="3218"/>
    <lineage>
        <taxon>Eukaryota</taxon>
        <taxon>Viridiplantae</taxon>
        <taxon>Streptophyta</taxon>
        <taxon>Embryophyta</taxon>
        <taxon>Bryophyta</taxon>
        <taxon>Bryophytina</taxon>
        <taxon>Bryopsida</taxon>
        <taxon>Funariidae</taxon>
        <taxon>Funariales</taxon>
        <taxon>Funariaceae</taxon>
        <taxon>Physcomitrium</taxon>
    </lineage>
</organism>
<keyword evidence="3" id="KW-1185">Reference proteome</keyword>
<dbReference type="Proteomes" id="UP000006727">
    <property type="component" value="Chromosome 10"/>
</dbReference>
<evidence type="ECO:0000313" key="1">
    <source>
        <dbReference type="EMBL" id="PNR46756.1"/>
    </source>
</evidence>
<evidence type="ECO:0000313" key="2">
    <source>
        <dbReference type="EnsemblPlants" id="PAC:32901145.CDS.1"/>
    </source>
</evidence>
<dbReference type="AlphaFoldDB" id="A0A2K1JZ08"/>
<proteinExistence type="predicted"/>
<dbReference type="InParanoid" id="A0A2K1JZ08"/>
<dbReference type="EMBL" id="ABEU02000010">
    <property type="protein sequence ID" value="PNR46756.1"/>
    <property type="molecule type" value="Genomic_DNA"/>
</dbReference>
<name>A0A2K1JZ08_PHYPA</name>
<reference evidence="1 3" key="1">
    <citation type="journal article" date="2008" name="Science">
        <title>The Physcomitrella genome reveals evolutionary insights into the conquest of land by plants.</title>
        <authorList>
            <person name="Rensing S."/>
            <person name="Lang D."/>
            <person name="Zimmer A."/>
            <person name="Terry A."/>
            <person name="Salamov A."/>
            <person name="Shapiro H."/>
            <person name="Nishiyama T."/>
            <person name="Perroud P.-F."/>
            <person name="Lindquist E."/>
            <person name="Kamisugi Y."/>
            <person name="Tanahashi T."/>
            <person name="Sakakibara K."/>
            <person name="Fujita T."/>
            <person name="Oishi K."/>
            <person name="Shin-I T."/>
            <person name="Kuroki Y."/>
            <person name="Toyoda A."/>
            <person name="Suzuki Y."/>
            <person name="Hashimoto A."/>
            <person name="Yamaguchi K."/>
            <person name="Sugano A."/>
            <person name="Kohara Y."/>
            <person name="Fujiyama A."/>
            <person name="Anterola A."/>
            <person name="Aoki S."/>
            <person name="Ashton N."/>
            <person name="Barbazuk W.B."/>
            <person name="Barker E."/>
            <person name="Bennetzen J."/>
            <person name="Bezanilla M."/>
            <person name="Blankenship R."/>
            <person name="Cho S.H."/>
            <person name="Dutcher S."/>
            <person name="Estelle M."/>
            <person name="Fawcett J.A."/>
            <person name="Gundlach H."/>
            <person name="Hanada K."/>
            <person name="Heyl A."/>
            <person name="Hicks K.A."/>
            <person name="Hugh J."/>
            <person name="Lohr M."/>
            <person name="Mayer K."/>
            <person name="Melkozernov A."/>
            <person name="Murata T."/>
            <person name="Nelson D."/>
            <person name="Pils B."/>
            <person name="Prigge M."/>
            <person name="Reiss B."/>
            <person name="Renner T."/>
            <person name="Rombauts S."/>
            <person name="Rushton P."/>
            <person name="Sanderfoot A."/>
            <person name="Schween G."/>
            <person name="Shiu S.-H."/>
            <person name="Stueber K."/>
            <person name="Theodoulou F.L."/>
            <person name="Tu H."/>
            <person name="Van de Peer Y."/>
            <person name="Verrier P.J."/>
            <person name="Waters E."/>
            <person name="Wood A."/>
            <person name="Yang L."/>
            <person name="Cove D."/>
            <person name="Cuming A."/>
            <person name="Hasebe M."/>
            <person name="Lucas S."/>
            <person name="Mishler D.B."/>
            <person name="Reski R."/>
            <person name="Grigoriev I."/>
            <person name="Quatrano R.S."/>
            <person name="Boore J.L."/>
        </authorList>
    </citation>
    <scope>NUCLEOTIDE SEQUENCE [LARGE SCALE GENOMIC DNA]</scope>
    <source>
        <strain evidence="2 3">cv. Gransden 2004</strain>
    </source>
</reference>
<sequence>MLAGRVQSGRGRGVVGRWGLGRIWRWDWARRKARVWTLWGNLVRTIMSNGHEQGFSGCRKCSHGVGV</sequence>
<protein>
    <submittedName>
        <fullName evidence="1 2">Uncharacterized protein</fullName>
    </submittedName>
</protein>
<gene>
    <name evidence="1" type="ORF">PHYPA_013876</name>
</gene>
<reference evidence="1 3" key="2">
    <citation type="journal article" date="2018" name="Plant J.">
        <title>The Physcomitrella patens chromosome-scale assembly reveals moss genome structure and evolution.</title>
        <authorList>
            <person name="Lang D."/>
            <person name="Ullrich K.K."/>
            <person name="Murat F."/>
            <person name="Fuchs J."/>
            <person name="Jenkins J."/>
            <person name="Haas F.B."/>
            <person name="Piednoel M."/>
            <person name="Gundlach H."/>
            <person name="Van Bel M."/>
            <person name="Meyberg R."/>
            <person name="Vives C."/>
            <person name="Morata J."/>
            <person name="Symeonidi A."/>
            <person name="Hiss M."/>
            <person name="Muchero W."/>
            <person name="Kamisugi Y."/>
            <person name="Saleh O."/>
            <person name="Blanc G."/>
            <person name="Decker E.L."/>
            <person name="van Gessel N."/>
            <person name="Grimwood J."/>
            <person name="Hayes R.D."/>
            <person name="Graham S.W."/>
            <person name="Gunter L.E."/>
            <person name="McDaniel S.F."/>
            <person name="Hoernstein S.N.W."/>
            <person name="Larsson A."/>
            <person name="Li F.W."/>
            <person name="Perroud P.F."/>
            <person name="Phillips J."/>
            <person name="Ranjan P."/>
            <person name="Rokshar D.S."/>
            <person name="Rothfels C.J."/>
            <person name="Schneider L."/>
            <person name="Shu S."/>
            <person name="Stevenson D.W."/>
            <person name="Thummler F."/>
            <person name="Tillich M."/>
            <person name="Villarreal Aguilar J.C."/>
            <person name="Widiez T."/>
            <person name="Wong G.K."/>
            <person name="Wymore A."/>
            <person name="Zhang Y."/>
            <person name="Zimmer A.D."/>
            <person name="Quatrano R.S."/>
            <person name="Mayer K.F.X."/>
            <person name="Goodstein D."/>
            <person name="Casacuberta J.M."/>
            <person name="Vandepoele K."/>
            <person name="Reski R."/>
            <person name="Cuming A.C."/>
            <person name="Tuskan G.A."/>
            <person name="Maumus F."/>
            <person name="Salse J."/>
            <person name="Schmutz J."/>
            <person name="Rensing S.A."/>
        </authorList>
    </citation>
    <scope>NUCLEOTIDE SEQUENCE [LARGE SCALE GENOMIC DNA]</scope>
    <source>
        <strain evidence="2 3">cv. Gransden 2004</strain>
    </source>
</reference>
<evidence type="ECO:0000313" key="3">
    <source>
        <dbReference type="Proteomes" id="UP000006727"/>
    </source>
</evidence>
<dbReference type="EnsemblPlants" id="Pp3c10_14262V3.1">
    <property type="protein sequence ID" value="PAC:32901145.CDS.1"/>
    <property type="gene ID" value="Pp3c10_14262"/>
</dbReference>